<accession>A0A8R1Z5T3</accession>
<organism evidence="1 2">
    <name type="scientific">Pristionchus pacificus</name>
    <name type="common">Parasitic nematode worm</name>
    <dbReference type="NCBI Taxonomy" id="54126"/>
    <lineage>
        <taxon>Eukaryota</taxon>
        <taxon>Metazoa</taxon>
        <taxon>Ecdysozoa</taxon>
        <taxon>Nematoda</taxon>
        <taxon>Chromadorea</taxon>
        <taxon>Rhabditida</taxon>
        <taxon>Rhabditina</taxon>
        <taxon>Diplogasteromorpha</taxon>
        <taxon>Diplogasteroidea</taxon>
        <taxon>Neodiplogasteridae</taxon>
        <taxon>Pristionchus</taxon>
    </lineage>
</organism>
<accession>A0A2A6BUN3</accession>
<reference evidence="2" key="1">
    <citation type="journal article" date="2008" name="Nat. Genet.">
        <title>The Pristionchus pacificus genome provides a unique perspective on nematode lifestyle and parasitism.</title>
        <authorList>
            <person name="Dieterich C."/>
            <person name="Clifton S.W."/>
            <person name="Schuster L.N."/>
            <person name="Chinwalla A."/>
            <person name="Delehaunty K."/>
            <person name="Dinkelacker I."/>
            <person name="Fulton L."/>
            <person name="Fulton R."/>
            <person name="Godfrey J."/>
            <person name="Minx P."/>
            <person name="Mitreva M."/>
            <person name="Roeseler W."/>
            <person name="Tian H."/>
            <person name="Witte H."/>
            <person name="Yang S.P."/>
            <person name="Wilson R.K."/>
            <person name="Sommer R.J."/>
        </authorList>
    </citation>
    <scope>NUCLEOTIDE SEQUENCE [LARGE SCALE GENOMIC DNA]</scope>
    <source>
        <strain evidence="2">PS312</strain>
    </source>
</reference>
<evidence type="ECO:0000313" key="2">
    <source>
        <dbReference type="Proteomes" id="UP000005239"/>
    </source>
</evidence>
<keyword evidence="2" id="KW-1185">Reference proteome</keyword>
<sequence>MERRVYKYSYTAGPSDRKSEVNGVNVETATLQGAFACILTTSGTVRYAPAAGLYTYSILDGHLNIQNILRVKRCAQKPGGASGIDATTGK</sequence>
<name>A0A2A6BUN3_PRIPA</name>
<evidence type="ECO:0000313" key="1">
    <source>
        <dbReference type="EnsemblMetazoa" id="PPA46396.1"/>
    </source>
</evidence>
<protein>
    <submittedName>
        <fullName evidence="1">Uncharacterized protein</fullName>
    </submittedName>
</protein>
<proteinExistence type="predicted"/>
<dbReference type="EnsemblMetazoa" id="PPA46396.1">
    <property type="protein sequence ID" value="PPA46396.1"/>
    <property type="gene ID" value="WBGene00284765"/>
</dbReference>
<gene>
    <name evidence="1" type="primary">WBGene00284765</name>
</gene>
<reference evidence="1" key="2">
    <citation type="submission" date="2022-06" db="UniProtKB">
        <authorList>
            <consortium name="EnsemblMetazoa"/>
        </authorList>
    </citation>
    <scope>IDENTIFICATION</scope>
    <source>
        <strain evidence="1">PS312</strain>
    </source>
</reference>
<dbReference type="AlphaFoldDB" id="A0A2A6BUN3"/>
<dbReference type="Proteomes" id="UP000005239">
    <property type="component" value="Unassembled WGS sequence"/>
</dbReference>